<sequence length="129" mass="13479">MCPENWEQSLVPYTPDLLPPRHKAPPTIVHLTLSRSTYQARCCVRWPQCGGVGGGGGGGVDGVGGGGVGGGDGGGGWGRVGGTPHSLHVLYIATCCTARDLLYASPPRAAQRLPHDVFSLQTVSRKTFR</sequence>
<protein>
    <submittedName>
        <fullName evidence="1">Uncharacterized protein</fullName>
    </submittedName>
</protein>
<gene>
    <name evidence="1" type="ORF">C0Q70_16639</name>
</gene>
<dbReference type="Proteomes" id="UP000245119">
    <property type="component" value="Linkage Group LG10"/>
</dbReference>
<keyword evidence="2" id="KW-1185">Reference proteome</keyword>
<dbReference type="EMBL" id="PZQS01000010">
    <property type="protein sequence ID" value="PVD23371.1"/>
    <property type="molecule type" value="Genomic_DNA"/>
</dbReference>
<evidence type="ECO:0000313" key="1">
    <source>
        <dbReference type="EMBL" id="PVD23371.1"/>
    </source>
</evidence>
<accession>A0A2T7NQC5</accession>
<name>A0A2T7NQC5_POMCA</name>
<reference evidence="1 2" key="1">
    <citation type="submission" date="2018-04" db="EMBL/GenBank/DDBJ databases">
        <title>The genome of golden apple snail Pomacea canaliculata provides insight into stress tolerance and invasive adaptation.</title>
        <authorList>
            <person name="Liu C."/>
            <person name="Liu B."/>
            <person name="Ren Y."/>
            <person name="Zhang Y."/>
            <person name="Wang H."/>
            <person name="Li S."/>
            <person name="Jiang F."/>
            <person name="Yin L."/>
            <person name="Zhang G."/>
            <person name="Qian W."/>
            <person name="Fan W."/>
        </authorList>
    </citation>
    <scope>NUCLEOTIDE SEQUENCE [LARGE SCALE GENOMIC DNA]</scope>
    <source>
        <strain evidence="1">SZHN2017</strain>
        <tissue evidence="1">Muscle</tissue>
    </source>
</reference>
<organism evidence="1 2">
    <name type="scientific">Pomacea canaliculata</name>
    <name type="common">Golden apple snail</name>
    <dbReference type="NCBI Taxonomy" id="400727"/>
    <lineage>
        <taxon>Eukaryota</taxon>
        <taxon>Metazoa</taxon>
        <taxon>Spiralia</taxon>
        <taxon>Lophotrochozoa</taxon>
        <taxon>Mollusca</taxon>
        <taxon>Gastropoda</taxon>
        <taxon>Caenogastropoda</taxon>
        <taxon>Architaenioglossa</taxon>
        <taxon>Ampullarioidea</taxon>
        <taxon>Ampullariidae</taxon>
        <taxon>Pomacea</taxon>
    </lineage>
</organism>
<comment type="caution">
    <text evidence="1">The sequence shown here is derived from an EMBL/GenBank/DDBJ whole genome shotgun (WGS) entry which is preliminary data.</text>
</comment>
<dbReference type="AlphaFoldDB" id="A0A2T7NQC5"/>
<evidence type="ECO:0000313" key="2">
    <source>
        <dbReference type="Proteomes" id="UP000245119"/>
    </source>
</evidence>
<proteinExistence type="predicted"/>